<evidence type="ECO:0000313" key="2">
    <source>
        <dbReference type="Proteomes" id="UP000822862"/>
    </source>
</evidence>
<sequence>MTITIIQEKLKSYTLHSKREGLNALKEIYQEIALSALARSDFFKLAAFQGGTALRIVHQLQRFSEGLDFVLLTQYETFQWEPYLKVIELEFKSLGVILEIKDRSDAKGAIRTAFLKEDSFARILELTYDRLPSDEQKIIIKLEIDTLPPKGSGFENALLAYPYPFSILIQDLPSLFASKCHALLCRKYEKGRDWFDFLWYLLKKIPVNSLLLKNALYQAGPYKKKDISFSKRWFHKEFEKKISVVNWKAAQRDVENFLRPKDRKFVENWNAEFFQKQMEKIEWVSM</sequence>
<proteinExistence type="predicted"/>
<dbReference type="GO" id="GO:0016740">
    <property type="term" value="F:transferase activity"/>
    <property type="evidence" value="ECO:0007669"/>
    <property type="project" value="UniProtKB-KW"/>
</dbReference>
<dbReference type="InterPro" id="IPR014942">
    <property type="entry name" value="AbiEii"/>
</dbReference>
<dbReference type="RefSeq" id="WP_194844759.1">
    <property type="nucleotide sequence ID" value="NZ_CP075585.1"/>
</dbReference>
<protein>
    <submittedName>
        <fullName evidence="1">Nucleotidyl transferase AbiEii toxin</fullName>
    </submittedName>
</protein>
<dbReference type="Gene3D" id="3.10.450.620">
    <property type="entry name" value="JHP933, nucleotidyltransferase-like core domain"/>
    <property type="match status" value="1"/>
</dbReference>
<dbReference type="Pfam" id="PF08843">
    <property type="entry name" value="AbiEii"/>
    <property type="match status" value="1"/>
</dbReference>
<evidence type="ECO:0000313" key="1">
    <source>
        <dbReference type="EMBL" id="QZA59155.1"/>
    </source>
</evidence>
<gene>
    <name evidence="1" type="ORF">RHAB15C_0001040</name>
</gene>
<name>A0ABX8Z0F5_9BACT</name>
<dbReference type="Proteomes" id="UP000822862">
    <property type="component" value="Chromosome"/>
</dbReference>
<dbReference type="EMBL" id="CP075585">
    <property type="protein sequence ID" value="QZA59155.1"/>
    <property type="molecule type" value="Genomic_DNA"/>
</dbReference>
<organism evidence="1 2">
    <name type="scientific">Candidatus Rhabdochlamydia porcellionis</name>
    <dbReference type="NCBI Taxonomy" id="225148"/>
    <lineage>
        <taxon>Bacteria</taxon>
        <taxon>Pseudomonadati</taxon>
        <taxon>Chlamydiota</taxon>
        <taxon>Chlamydiia</taxon>
        <taxon>Parachlamydiales</taxon>
        <taxon>Candidatus Rhabdochlamydiaceae</taxon>
        <taxon>Candidatus Rhabdochlamydia</taxon>
    </lineage>
</organism>
<keyword evidence="2" id="KW-1185">Reference proteome</keyword>
<reference evidence="1 2" key="1">
    <citation type="submission" date="2021-05" db="EMBL/GenBank/DDBJ databases">
        <title>Ecology and evolution of chlamydial symbionts of arthropods.</title>
        <authorList>
            <person name="Halter T."/>
            <person name="Sixt B.S."/>
            <person name="Toenshoff E.R."/>
            <person name="Koestlbacher S."/>
            <person name="Schulz F."/>
            <person name="Kostanjsek R."/>
            <person name="Collingro A."/>
            <person name="Hendrickx F."/>
            <person name="Horn M."/>
        </authorList>
    </citation>
    <scope>NUCLEOTIDE SEQUENCE [LARGE SCALE GENOMIC DNA]</scope>
    <source>
        <strain evidence="1 2">15C</strain>
    </source>
</reference>
<accession>A0ABX8Z0F5</accession>
<keyword evidence="1" id="KW-0808">Transferase</keyword>